<comment type="caution">
    <text evidence="1">The sequence shown here is derived from an EMBL/GenBank/DDBJ whole genome shotgun (WGS) entry which is preliminary data.</text>
</comment>
<protein>
    <submittedName>
        <fullName evidence="1">Uncharacterized protein</fullName>
    </submittedName>
</protein>
<gene>
    <name evidence="1" type="ORF">LMG32879_003249</name>
</gene>
<dbReference type="RefSeq" id="WP_289843994.1">
    <property type="nucleotide sequence ID" value="NZ_CATKSH010000056.1"/>
</dbReference>
<feature type="non-terminal residue" evidence="1">
    <location>
        <position position="84"/>
    </location>
</feature>
<sequence length="84" mass="9148">MLLSCQLGGLPGFIGRPLLCLPLHFPPDFGLTDPLLPLAFGFPLLLHPLPELPGQTNRQPCPLLKAGEQLLRLLHGLAGRFQHP</sequence>
<organism evidence="1 2">
    <name type="scientific">Brytella acorum</name>
    <dbReference type="NCBI Taxonomy" id="2959299"/>
    <lineage>
        <taxon>Bacteria</taxon>
        <taxon>Pseudomonadati</taxon>
        <taxon>Pseudomonadota</taxon>
        <taxon>Alphaproteobacteria</taxon>
        <taxon>Acetobacterales</taxon>
        <taxon>Acetobacteraceae</taxon>
        <taxon>Brytella</taxon>
    </lineage>
</organism>
<keyword evidence="2" id="KW-1185">Reference proteome</keyword>
<name>A0AA35VDW7_9PROT</name>
<dbReference type="AlphaFoldDB" id="A0AA35VDW7"/>
<dbReference type="EMBL" id="CATKSH010000056">
    <property type="protein sequence ID" value="CAI9122383.1"/>
    <property type="molecule type" value="Genomic_DNA"/>
</dbReference>
<reference evidence="1" key="1">
    <citation type="submission" date="2023-03" db="EMBL/GenBank/DDBJ databases">
        <authorList>
            <person name="Cleenwerck I."/>
        </authorList>
    </citation>
    <scope>NUCLEOTIDE SEQUENCE</scope>
    <source>
        <strain evidence="1">LMG 32879</strain>
    </source>
</reference>
<evidence type="ECO:0000313" key="1">
    <source>
        <dbReference type="EMBL" id="CAI9122383.1"/>
    </source>
</evidence>
<accession>A0AA35VDW7</accession>
<evidence type="ECO:0000313" key="2">
    <source>
        <dbReference type="Proteomes" id="UP001176960"/>
    </source>
</evidence>
<dbReference type="Proteomes" id="UP001176960">
    <property type="component" value="Unassembled WGS sequence"/>
</dbReference>
<proteinExistence type="predicted"/>